<gene>
    <name evidence="1" type="ORF">DF185_00245</name>
</gene>
<name>A0A2V4A1P9_9BACT</name>
<dbReference type="EMBL" id="QFLI01000001">
    <property type="protein sequence ID" value="PXY02558.1"/>
    <property type="molecule type" value="Genomic_DNA"/>
</dbReference>
<accession>A0A2V4A1P9</accession>
<sequence>MHWKTKRKILSTEKIYLTHKDLESEHCYEVRLQLPESEYILIDLRYEFPTRIRYESLIPHGFRYNEDTDNPIQIYNKRRTLEFLENTKNDDKGNQETIEIVIDLINEMQNLRFR</sequence>
<comment type="caution">
    <text evidence="1">The sequence shown here is derived from an EMBL/GenBank/DDBJ whole genome shotgun (WGS) entry which is preliminary data.</text>
</comment>
<evidence type="ECO:0000313" key="1">
    <source>
        <dbReference type="EMBL" id="PXY02558.1"/>
    </source>
</evidence>
<dbReference type="AlphaFoldDB" id="A0A2V4A1P9"/>
<evidence type="ECO:0000313" key="2">
    <source>
        <dbReference type="Proteomes" id="UP000248079"/>
    </source>
</evidence>
<protein>
    <submittedName>
        <fullName evidence="1">Uncharacterized protein</fullName>
    </submittedName>
</protein>
<dbReference type="Proteomes" id="UP000248079">
    <property type="component" value="Unassembled WGS sequence"/>
</dbReference>
<keyword evidence="2" id="KW-1185">Reference proteome</keyword>
<organism evidence="1 2">
    <name type="scientific">Marinifilum breve</name>
    <dbReference type="NCBI Taxonomy" id="2184082"/>
    <lineage>
        <taxon>Bacteria</taxon>
        <taxon>Pseudomonadati</taxon>
        <taxon>Bacteroidota</taxon>
        <taxon>Bacteroidia</taxon>
        <taxon>Marinilabiliales</taxon>
        <taxon>Marinifilaceae</taxon>
    </lineage>
</organism>
<dbReference type="RefSeq" id="WP_110358719.1">
    <property type="nucleotide sequence ID" value="NZ_QFLI01000001.1"/>
</dbReference>
<reference evidence="1 2" key="1">
    <citation type="submission" date="2018-05" db="EMBL/GenBank/DDBJ databases">
        <title>Marinifilum breve JC075T sp. nov., a marine bacterium isolated from Yongle Blue Hole in the South China Sea.</title>
        <authorList>
            <person name="Fu T."/>
        </authorList>
    </citation>
    <scope>NUCLEOTIDE SEQUENCE [LARGE SCALE GENOMIC DNA]</scope>
    <source>
        <strain evidence="1 2">JC075</strain>
    </source>
</reference>
<proteinExistence type="predicted"/>